<dbReference type="KEGG" id="bbel:109474125"/>
<dbReference type="GO" id="GO:0000209">
    <property type="term" value="P:protein polyubiquitination"/>
    <property type="evidence" value="ECO:0007669"/>
    <property type="project" value="TreeGrafter"/>
</dbReference>
<dbReference type="GeneID" id="109474125"/>
<accession>A0A6P4ZJT5</accession>
<dbReference type="Gene3D" id="2.120.10.30">
    <property type="entry name" value="TolB, C-terminal domain"/>
    <property type="match status" value="1"/>
</dbReference>
<protein>
    <submittedName>
        <fullName evidence="2">Tripartite motif-containing protein 3-like</fullName>
    </submittedName>
</protein>
<dbReference type="SUPFAM" id="SSF101898">
    <property type="entry name" value="NHL repeat"/>
    <property type="match status" value="1"/>
</dbReference>
<dbReference type="InterPro" id="IPR011042">
    <property type="entry name" value="6-blade_b-propeller_TolB-like"/>
</dbReference>
<dbReference type="PANTHER" id="PTHR24104:SF25">
    <property type="entry name" value="PROTEIN LIN-41"/>
    <property type="match status" value="1"/>
</dbReference>
<dbReference type="AlphaFoldDB" id="A0A6P4ZJT5"/>
<sequence>MQGGFRGSFVLWVPGRADYRLRPSGIAVGTRQTLWVVGFNYVINYGRNGRPLKKIELEVGTKAYGVGVSRNTLVYVMAVRIQGSTTEKEIYVYAETGGVFIRKVSLGPTTSLGPFYITVSSLIYIADTSSDQVDVYSVNGEHVSRFGEDNRCGVELSSPRGLSTDRQGNVLVTSELAGRVDLYSPQGQFIRHVVTGLRRPKDVTVAPGGRLVVIDHSPQPVQIFKLNYK</sequence>
<dbReference type="GO" id="GO:0061630">
    <property type="term" value="F:ubiquitin protein ligase activity"/>
    <property type="evidence" value="ECO:0007669"/>
    <property type="project" value="TreeGrafter"/>
</dbReference>
<evidence type="ECO:0000313" key="2">
    <source>
        <dbReference type="RefSeq" id="XP_019629891.1"/>
    </source>
</evidence>
<dbReference type="OrthoDB" id="10052833at2759"/>
<dbReference type="RefSeq" id="XP_019629891.1">
    <property type="nucleotide sequence ID" value="XM_019774332.1"/>
</dbReference>
<dbReference type="InterPro" id="IPR050952">
    <property type="entry name" value="TRIM-NHL_E3_ligases"/>
</dbReference>
<dbReference type="GO" id="GO:0043161">
    <property type="term" value="P:proteasome-mediated ubiquitin-dependent protein catabolic process"/>
    <property type="evidence" value="ECO:0007669"/>
    <property type="project" value="TreeGrafter"/>
</dbReference>
<organism evidence="1 2">
    <name type="scientific">Branchiostoma belcheri</name>
    <name type="common">Amphioxus</name>
    <dbReference type="NCBI Taxonomy" id="7741"/>
    <lineage>
        <taxon>Eukaryota</taxon>
        <taxon>Metazoa</taxon>
        <taxon>Chordata</taxon>
        <taxon>Cephalochordata</taxon>
        <taxon>Leptocardii</taxon>
        <taxon>Amphioxiformes</taxon>
        <taxon>Branchiostomatidae</taxon>
        <taxon>Branchiostoma</taxon>
    </lineage>
</organism>
<proteinExistence type="predicted"/>
<evidence type="ECO:0000313" key="1">
    <source>
        <dbReference type="Proteomes" id="UP000515135"/>
    </source>
</evidence>
<reference evidence="2" key="1">
    <citation type="submission" date="2025-08" db="UniProtKB">
        <authorList>
            <consortium name="RefSeq"/>
        </authorList>
    </citation>
    <scope>IDENTIFICATION</scope>
    <source>
        <tissue evidence="2">Gonad</tissue>
    </source>
</reference>
<dbReference type="Proteomes" id="UP000515135">
    <property type="component" value="Unplaced"/>
</dbReference>
<dbReference type="PANTHER" id="PTHR24104">
    <property type="entry name" value="E3 UBIQUITIN-PROTEIN LIGASE NHLRC1-RELATED"/>
    <property type="match status" value="1"/>
</dbReference>
<keyword evidence="1" id="KW-1185">Reference proteome</keyword>
<name>A0A6P4ZJT5_BRABE</name>
<dbReference type="GO" id="GO:0008270">
    <property type="term" value="F:zinc ion binding"/>
    <property type="evidence" value="ECO:0007669"/>
    <property type="project" value="UniProtKB-KW"/>
</dbReference>
<gene>
    <name evidence="2" type="primary">LOC109474125</name>
</gene>